<comment type="caution">
    <text evidence="1">The sequence shown here is derived from an EMBL/GenBank/DDBJ whole genome shotgun (WGS) entry which is preliminary data.</text>
</comment>
<proteinExistence type="predicted"/>
<dbReference type="EMBL" id="CAXIEN010000329">
    <property type="protein sequence ID" value="CAL1293552.1"/>
    <property type="molecule type" value="Genomic_DNA"/>
</dbReference>
<evidence type="ECO:0000313" key="1">
    <source>
        <dbReference type="EMBL" id="CAL1293552.1"/>
    </source>
</evidence>
<organism evidence="1 2">
    <name type="scientific">Larinioides sclopetarius</name>
    <dbReference type="NCBI Taxonomy" id="280406"/>
    <lineage>
        <taxon>Eukaryota</taxon>
        <taxon>Metazoa</taxon>
        <taxon>Ecdysozoa</taxon>
        <taxon>Arthropoda</taxon>
        <taxon>Chelicerata</taxon>
        <taxon>Arachnida</taxon>
        <taxon>Araneae</taxon>
        <taxon>Araneomorphae</taxon>
        <taxon>Entelegynae</taxon>
        <taxon>Araneoidea</taxon>
        <taxon>Araneidae</taxon>
        <taxon>Larinioides</taxon>
    </lineage>
</organism>
<dbReference type="Proteomes" id="UP001497382">
    <property type="component" value="Unassembled WGS sequence"/>
</dbReference>
<protein>
    <submittedName>
        <fullName evidence="1">Uncharacterized protein</fullName>
    </submittedName>
</protein>
<gene>
    <name evidence="1" type="ORF">LARSCL_LOCUS18259</name>
</gene>
<reference evidence="1 2" key="1">
    <citation type="submission" date="2024-04" db="EMBL/GenBank/DDBJ databases">
        <authorList>
            <person name="Rising A."/>
            <person name="Reimegard J."/>
            <person name="Sonavane S."/>
            <person name="Akerstrom W."/>
            <person name="Nylinder S."/>
            <person name="Hedman E."/>
            <person name="Kallberg Y."/>
        </authorList>
    </citation>
    <scope>NUCLEOTIDE SEQUENCE [LARGE SCALE GENOMIC DNA]</scope>
</reference>
<sequence length="112" mass="12378">MVNFPVVFRGQIFEALQTHVEAVRESSCSFSFPKAYPKRQVMELSLPTEKILFQVIATTSLLLILFPLRSTAFACLTCLFPIFHPLCCAIVHTCCKMDKEPAATPAPNATAA</sequence>
<name>A0AAV2BCA6_9ARAC</name>
<evidence type="ECO:0000313" key="2">
    <source>
        <dbReference type="Proteomes" id="UP001497382"/>
    </source>
</evidence>
<accession>A0AAV2BCA6</accession>
<keyword evidence="2" id="KW-1185">Reference proteome</keyword>
<dbReference type="AlphaFoldDB" id="A0AAV2BCA6"/>